<proteinExistence type="predicted"/>
<reference evidence="3 4" key="1">
    <citation type="journal article" date="2020" name="Int. J. Syst. Evol. Microbiol.">
        <title>Paraburkholderia madseniana sp. nov., a phenolic acid-degrading bacterium isolated from acidic forest soil.</title>
        <authorList>
            <person name="Wilhelm R.C."/>
            <person name="Murphy S.J.L."/>
            <person name="Feriancek N.M."/>
            <person name="Karasz D.C."/>
            <person name="DeRito C.M."/>
            <person name="Newman J.D."/>
            <person name="Buckley D.H."/>
        </authorList>
    </citation>
    <scope>NUCLEOTIDE SEQUENCE [LARGE SCALE GENOMIC DNA]</scope>
    <source>
        <strain evidence="3 4">RP11</strain>
    </source>
</reference>
<dbReference type="InterPro" id="IPR027463">
    <property type="entry name" value="AcrB_DN_DC_subdom"/>
</dbReference>
<organism evidence="3 4">
    <name type="scientific">Paraburkholderia madseniana</name>
    <dbReference type="NCBI Taxonomy" id="2599607"/>
    <lineage>
        <taxon>Bacteria</taxon>
        <taxon>Pseudomonadati</taxon>
        <taxon>Pseudomonadota</taxon>
        <taxon>Betaproteobacteria</taxon>
        <taxon>Burkholderiales</taxon>
        <taxon>Burkholderiaceae</taxon>
        <taxon>Paraburkholderia</taxon>
    </lineage>
</organism>
<dbReference type="EMBL" id="VOSW01000049">
    <property type="protein sequence ID" value="KAE8757292.1"/>
    <property type="molecule type" value="Genomic_DNA"/>
</dbReference>
<evidence type="ECO:0000256" key="1">
    <source>
        <dbReference type="SAM" id="MobiDB-lite"/>
    </source>
</evidence>
<dbReference type="Gene3D" id="3.30.70.1440">
    <property type="entry name" value="Multidrug efflux transporter AcrB pore domain"/>
    <property type="match status" value="1"/>
</dbReference>
<dbReference type="PANTHER" id="PTHR32063">
    <property type="match status" value="1"/>
</dbReference>
<feature type="transmembrane region" description="Helical" evidence="2">
    <location>
        <begin position="1013"/>
        <end position="1036"/>
    </location>
</feature>
<evidence type="ECO:0000313" key="3">
    <source>
        <dbReference type="EMBL" id="KAE8757292.1"/>
    </source>
</evidence>
<comment type="caution">
    <text evidence="3">The sequence shown here is derived from an EMBL/GenBank/DDBJ whole genome shotgun (WGS) entry which is preliminary data.</text>
</comment>
<dbReference type="Gene3D" id="3.30.2090.10">
    <property type="entry name" value="Multidrug efflux transporter AcrB TolC docking domain, DN and DC subdomains"/>
    <property type="match status" value="2"/>
</dbReference>
<evidence type="ECO:0000256" key="2">
    <source>
        <dbReference type="SAM" id="Phobius"/>
    </source>
</evidence>
<keyword evidence="2" id="KW-1133">Transmembrane helix</keyword>
<dbReference type="Pfam" id="PF00873">
    <property type="entry name" value="ACR_tran"/>
    <property type="match status" value="1"/>
</dbReference>
<dbReference type="GO" id="GO:0042910">
    <property type="term" value="F:xenobiotic transmembrane transporter activity"/>
    <property type="evidence" value="ECO:0007669"/>
    <property type="project" value="TreeGrafter"/>
</dbReference>
<dbReference type="Proteomes" id="UP000463700">
    <property type="component" value="Unassembled WGS sequence"/>
</dbReference>
<dbReference type="PANTHER" id="PTHR32063:SF18">
    <property type="entry name" value="CATION EFFLUX SYSTEM PROTEIN"/>
    <property type="match status" value="1"/>
</dbReference>
<keyword evidence="2" id="KW-0812">Transmembrane</keyword>
<feature type="transmembrane region" description="Helical" evidence="2">
    <location>
        <begin position="387"/>
        <end position="406"/>
    </location>
</feature>
<feature type="transmembrane region" description="Helical" evidence="2">
    <location>
        <begin position="418"/>
        <end position="438"/>
    </location>
</feature>
<feature type="transmembrane region" description="Helical" evidence="2">
    <location>
        <begin position="450"/>
        <end position="477"/>
    </location>
</feature>
<gene>
    <name evidence="3" type="ORF">FSO04_24815</name>
</gene>
<feature type="region of interest" description="Disordered" evidence="1">
    <location>
        <begin position="1"/>
        <end position="23"/>
    </location>
</feature>
<dbReference type="GO" id="GO:0005886">
    <property type="term" value="C:plasma membrane"/>
    <property type="evidence" value="ECO:0007669"/>
    <property type="project" value="TreeGrafter"/>
</dbReference>
<feature type="transmembrane region" description="Helical" evidence="2">
    <location>
        <begin position="912"/>
        <end position="932"/>
    </location>
</feature>
<dbReference type="AlphaFoldDB" id="A0A6N6W9H4"/>
<feature type="transmembrane region" description="Helical" evidence="2">
    <location>
        <begin position="987"/>
        <end position="1007"/>
    </location>
</feature>
<dbReference type="SUPFAM" id="SSF82693">
    <property type="entry name" value="Multidrug efflux transporter AcrB pore domain, PN1, PN2, PC1 and PC2 subdomains"/>
    <property type="match status" value="3"/>
</dbReference>
<evidence type="ECO:0000313" key="4">
    <source>
        <dbReference type="Proteomes" id="UP000463700"/>
    </source>
</evidence>
<feature type="transmembrane region" description="Helical" evidence="2">
    <location>
        <begin position="40"/>
        <end position="59"/>
    </location>
</feature>
<protein>
    <submittedName>
        <fullName evidence="3">AcrB/AcrD/AcrF family protein</fullName>
    </submittedName>
</protein>
<name>A0A6N6W9H4_9BURK</name>
<dbReference type="Gene3D" id="3.30.70.1320">
    <property type="entry name" value="Multidrug efflux transporter AcrB pore domain like"/>
    <property type="match status" value="1"/>
</dbReference>
<feature type="transmembrane region" description="Helical" evidence="2">
    <location>
        <begin position="553"/>
        <end position="571"/>
    </location>
</feature>
<dbReference type="PRINTS" id="PR00702">
    <property type="entry name" value="ACRIFLAVINRP"/>
</dbReference>
<dbReference type="OrthoDB" id="9757940at2"/>
<accession>A0A6N6W9H4</accession>
<dbReference type="SUPFAM" id="SSF82714">
    <property type="entry name" value="Multidrug efflux transporter AcrB TolC docking domain, DN and DC subdomains"/>
    <property type="match status" value="2"/>
</dbReference>
<feature type="transmembrane region" description="Helical" evidence="2">
    <location>
        <begin position="938"/>
        <end position="959"/>
    </location>
</feature>
<dbReference type="RefSeq" id="WP_154563407.1">
    <property type="nucleotide sequence ID" value="NZ_VOSW01000049.1"/>
</dbReference>
<dbReference type="SUPFAM" id="SSF82866">
    <property type="entry name" value="Multidrug efflux transporter AcrB transmembrane domain"/>
    <property type="match status" value="2"/>
</dbReference>
<sequence>MNARDREAAHDSAPVIPPSAEAPSEGGFNLSAWALRHQQLVIFLIGLATLFGVIGYTKLAQSEDPPFTFRTMVVKTYWPGATAREVQEQITDRIGRQLQAAPYVDNIKSYSRPGESMIFFAMKDSAPVKEVPETWYQVRKKVGDIAATLPRGTVGPFFNDEFGDVYTNIYALEGDGYTPAQLHDYADQLRTVLLHVPGVAKVDYFGDPDQHVFIEISNAQLTRLAITPQQLAQAIDAQNSVAPVGTITTADDRVFVRPSGAFKDVQALADTLLTVNRRTFRLGDIAKITRGYDDPPVTEMRVGGQAVLGIGVTMQKGGDVVSLGKALDAKATELQASLPAGLKLASVSSMPHAVKHSVDEFVRSVGEAVAIVLVVSLVSLGLRTGMVVVISIPIVLAVTALCMHVFNIGLDKVSLGTLVLALGLLVDDAIIAVEMMAVKLEQGWSRMRAAAFAYSSTAFPMLTGTLVTVSGFLPIALAKSSTGEYTRSIFEVSAIALIVSWFAAVVLVPLLGFHMLPERKGHAGGHHHGHDVYNTGFYQRLSGWVSWCIERRWAVLGVTAVLFVIAMAAFTRVPQQFFPNSERPELLVDLRLPEGASFEATLRETKRLETALNGKREIDHFVDFVGTGAPRFYLPLDQQLQQPNFAQFVITAKSVEDRDELMHWLDARLEKDFSGVRARVARLENGPPVGFPIKFRVSGSDIATVRSIAQTVADKVRADSRTRNVQFDWDEPAERSISFEVDQNRARQLGVTSEDVSNFLAMTLSGYTVTQFRERDKLINVDLRAPKGERVDPSKLTSLAVPTPNGPVPLGSLGHIKDTLEYGVIWQRDRQPTITVQADIRGDAQGIDVTRDIEHALAGEQARLPVGYRIEVGGAVEESVKGQTSINAEMPLMIIAVLTLLMIQLKSFLRTFIVVLTAPLGLIGVVAALLLFGKPFGFVALLGVIAMFGIIMRNSVILVDQIDQDIAAGHGRFDAIIGATVRRFRPIMLTAAAAVLALIPLLRSAFFGPMATALMGGITIATLLTVFFLPALYATCFRVRRDERGMQPVVVEHTEI</sequence>
<dbReference type="InterPro" id="IPR001036">
    <property type="entry name" value="Acrflvin-R"/>
</dbReference>
<keyword evidence="2" id="KW-0472">Membrane</keyword>
<dbReference type="Gene3D" id="3.30.70.1430">
    <property type="entry name" value="Multidrug efflux transporter AcrB pore domain"/>
    <property type="match status" value="2"/>
</dbReference>
<feature type="transmembrane region" description="Helical" evidence="2">
    <location>
        <begin position="489"/>
        <end position="513"/>
    </location>
</feature>
<dbReference type="Gene3D" id="1.20.1640.10">
    <property type="entry name" value="Multidrug efflux transporter AcrB transmembrane domain"/>
    <property type="match status" value="2"/>
</dbReference>
<feature type="compositionally biased region" description="Basic and acidic residues" evidence="1">
    <location>
        <begin position="1"/>
        <end position="10"/>
    </location>
</feature>